<dbReference type="RefSeq" id="WP_183776291.1">
    <property type="nucleotide sequence ID" value="NZ_JACHFW010000018.1"/>
</dbReference>
<evidence type="ECO:0000313" key="2">
    <source>
        <dbReference type="Proteomes" id="UP000543642"/>
    </source>
</evidence>
<dbReference type="Proteomes" id="UP000543642">
    <property type="component" value="Unassembled WGS sequence"/>
</dbReference>
<reference evidence="1 2" key="1">
    <citation type="submission" date="2020-08" db="EMBL/GenBank/DDBJ databases">
        <title>Genomic Encyclopedia of Type Strains, Phase IV (KMG-IV): sequencing the most valuable type-strain genomes for metagenomic binning, comparative biology and taxonomic classification.</title>
        <authorList>
            <person name="Goeker M."/>
        </authorList>
    </citation>
    <scope>NUCLEOTIDE SEQUENCE [LARGE SCALE GENOMIC DNA]</scope>
    <source>
        <strain evidence="1 2">DSM 106146</strain>
    </source>
</reference>
<comment type="caution">
    <text evidence="1">The sequence shown here is derived from an EMBL/GenBank/DDBJ whole genome shotgun (WGS) entry which is preliminary data.</text>
</comment>
<proteinExistence type="predicted"/>
<dbReference type="AlphaFoldDB" id="A0A7W8HCS2"/>
<dbReference type="PANTHER" id="PTHR48098:SF1">
    <property type="entry name" value="DIACYLGLYCEROL ACYLTRANSFERASE_MYCOLYLTRANSFERASE AG85A"/>
    <property type="match status" value="1"/>
</dbReference>
<dbReference type="InterPro" id="IPR029058">
    <property type="entry name" value="AB_hydrolase_fold"/>
</dbReference>
<dbReference type="Gene3D" id="3.40.50.1820">
    <property type="entry name" value="alpha/beta hydrolase"/>
    <property type="match status" value="1"/>
</dbReference>
<sequence>MAVLTTRFSSTALIGKVTLTAVIPFENYGDFPNFNEHPYDLKKPMRTLYLLHGIACDEYEWLWYSQIAKFAEEHRIAVIMPYGKNNFYIDNDPVERWSKFVGQELVEMTRGLFPLSHRREDTYIGGFSMGGYGAICNGLKYNDTFSRIIALSSFLDLDTVINSTDDTPIETSKRSHFNRLFKGDVSKIPGSDMDPRQLYLDCKLPVKIYMACGLQDGLLLGNRDYRNFLQEHDADLHYVESPGAHDWDFWNPAIKDAIEWLDQ</sequence>
<evidence type="ECO:0000313" key="1">
    <source>
        <dbReference type="EMBL" id="MBB5266054.1"/>
    </source>
</evidence>
<dbReference type="PANTHER" id="PTHR48098">
    <property type="entry name" value="ENTEROCHELIN ESTERASE-RELATED"/>
    <property type="match status" value="1"/>
</dbReference>
<dbReference type="GO" id="GO:0016747">
    <property type="term" value="F:acyltransferase activity, transferring groups other than amino-acyl groups"/>
    <property type="evidence" value="ECO:0007669"/>
    <property type="project" value="TreeGrafter"/>
</dbReference>
<dbReference type="GO" id="GO:0016787">
    <property type="term" value="F:hydrolase activity"/>
    <property type="evidence" value="ECO:0007669"/>
    <property type="project" value="UniProtKB-KW"/>
</dbReference>
<keyword evidence="2" id="KW-1185">Reference proteome</keyword>
<accession>A0A7W8HCS2</accession>
<keyword evidence="1" id="KW-0378">Hydrolase</keyword>
<organism evidence="1 2">
    <name type="scientific">Catenibacillus scindens</name>
    <dbReference type="NCBI Taxonomy" id="673271"/>
    <lineage>
        <taxon>Bacteria</taxon>
        <taxon>Bacillati</taxon>
        <taxon>Bacillota</taxon>
        <taxon>Clostridia</taxon>
        <taxon>Lachnospirales</taxon>
        <taxon>Lachnospiraceae</taxon>
        <taxon>Catenibacillus</taxon>
    </lineage>
</organism>
<gene>
    <name evidence="1" type="ORF">HNP82_003208</name>
</gene>
<dbReference type="EMBL" id="JACHFW010000018">
    <property type="protein sequence ID" value="MBB5266054.1"/>
    <property type="molecule type" value="Genomic_DNA"/>
</dbReference>
<protein>
    <submittedName>
        <fullName evidence="1">S-formylglutathione hydrolase FrmB</fullName>
    </submittedName>
</protein>
<dbReference type="Pfam" id="PF00756">
    <property type="entry name" value="Esterase"/>
    <property type="match status" value="1"/>
</dbReference>
<name>A0A7W8HCS2_9FIRM</name>
<dbReference type="InterPro" id="IPR000801">
    <property type="entry name" value="Esterase-like"/>
</dbReference>
<dbReference type="InterPro" id="IPR050583">
    <property type="entry name" value="Mycobacterial_A85_antigen"/>
</dbReference>
<dbReference type="SUPFAM" id="SSF53474">
    <property type="entry name" value="alpha/beta-Hydrolases"/>
    <property type="match status" value="1"/>
</dbReference>